<dbReference type="HOGENOM" id="CLU_127162_3_2_9"/>
<dbReference type="SUPFAM" id="SSF55174">
    <property type="entry name" value="Alpha-L RNA-binding motif"/>
    <property type="match status" value="1"/>
</dbReference>
<dbReference type="Pfam" id="PF13275">
    <property type="entry name" value="S4_2"/>
    <property type="match status" value="1"/>
</dbReference>
<dbReference type="EMBL" id="ACLA01000006">
    <property type="protein sequence ID" value="EEQ49183.1"/>
    <property type="molecule type" value="Genomic_DNA"/>
</dbReference>
<gene>
    <name evidence="2" type="ORF">HMPREF0908_0499</name>
</gene>
<name>C4V1P6_9FIRM</name>
<keyword evidence="1" id="KW-0694">RNA-binding</keyword>
<proteinExistence type="predicted"/>
<dbReference type="STRING" id="638302.HMPREF0908_0499"/>
<dbReference type="PROSITE" id="PS50889">
    <property type="entry name" value="S4"/>
    <property type="match status" value="1"/>
</dbReference>
<dbReference type="CDD" id="cd00165">
    <property type="entry name" value="S4"/>
    <property type="match status" value="1"/>
</dbReference>
<dbReference type="Gene3D" id="3.10.290.10">
    <property type="entry name" value="RNA-binding S4 domain"/>
    <property type="match status" value="1"/>
</dbReference>
<evidence type="ECO:0000256" key="1">
    <source>
        <dbReference type="PROSITE-ProRule" id="PRU00182"/>
    </source>
</evidence>
<comment type="caution">
    <text evidence="2">The sequence shown here is derived from an EMBL/GenBank/DDBJ whole genome shotgun (WGS) entry which is preliminary data.</text>
</comment>
<accession>C4V1P6</accession>
<keyword evidence="3" id="KW-1185">Reference proteome</keyword>
<dbReference type="GO" id="GO:0003723">
    <property type="term" value="F:RNA binding"/>
    <property type="evidence" value="ECO:0007669"/>
    <property type="project" value="UniProtKB-KW"/>
</dbReference>
<dbReference type="Proteomes" id="UP000005309">
    <property type="component" value="Unassembled WGS sequence"/>
</dbReference>
<protein>
    <submittedName>
        <fullName evidence="2">Uncharacterized protein</fullName>
    </submittedName>
</protein>
<dbReference type="RefSeq" id="WP_006690762.1">
    <property type="nucleotide sequence ID" value="NZ_GG694007.1"/>
</dbReference>
<reference evidence="2 3" key="1">
    <citation type="submission" date="2009-04" db="EMBL/GenBank/DDBJ databases">
        <authorList>
            <person name="Qin X."/>
            <person name="Bachman B."/>
            <person name="Battles P."/>
            <person name="Bell A."/>
            <person name="Bess C."/>
            <person name="Bickham C."/>
            <person name="Chaboub L."/>
            <person name="Chen D."/>
            <person name="Coyle M."/>
            <person name="Deiros D.R."/>
            <person name="Dinh H."/>
            <person name="Forbes L."/>
            <person name="Fowler G."/>
            <person name="Francisco L."/>
            <person name="Fu Q."/>
            <person name="Gubbala S."/>
            <person name="Hale W."/>
            <person name="Han Y."/>
            <person name="Hemphill L."/>
            <person name="Highlander S.K."/>
            <person name="Hirani K."/>
            <person name="Hogues M."/>
            <person name="Jackson L."/>
            <person name="Jakkamsetti A."/>
            <person name="Javaid M."/>
            <person name="Jiang H."/>
            <person name="Korchina V."/>
            <person name="Kovar C."/>
            <person name="Lara F."/>
            <person name="Lee S."/>
            <person name="Mata R."/>
            <person name="Mathew T."/>
            <person name="Moen C."/>
            <person name="Morales K."/>
            <person name="Munidasa M."/>
            <person name="Nazareth L."/>
            <person name="Ngo R."/>
            <person name="Nguyen L."/>
            <person name="Okwuonu G."/>
            <person name="Ongeri F."/>
            <person name="Patil S."/>
            <person name="Petrosino J."/>
            <person name="Pham C."/>
            <person name="Pham P."/>
            <person name="Pu L.-L."/>
            <person name="Puazo M."/>
            <person name="Raj R."/>
            <person name="Reid J."/>
            <person name="Rouhana J."/>
            <person name="Saada N."/>
            <person name="Shang Y."/>
            <person name="Simmons D."/>
            <person name="Thornton R."/>
            <person name="Warren J."/>
            <person name="Weissenberger G."/>
            <person name="Zhang J."/>
            <person name="Zhang L."/>
            <person name="Zhou C."/>
            <person name="Zhu D."/>
            <person name="Muzny D."/>
            <person name="Worley K."/>
            <person name="Gibbs R."/>
        </authorList>
    </citation>
    <scope>NUCLEOTIDE SEQUENCE [LARGE SCALE GENOMIC DNA]</scope>
    <source>
        <strain evidence="2 3">ATCC 43531</strain>
    </source>
</reference>
<evidence type="ECO:0000313" key="2">
    <source>
        <dbReference type="EMBL" id="EEQ49183.1"/>
    </source>
</evidence>
<dbReference type="InterPro" id="IPR036986">
    <property type="entry name" value="S4_RNA-bd_sf"/>
</dbReference>
<organism evidence="2 3">
    <name type="scientific">Selenomonas flueggei ATCC 43531</name>
    <dbReference type="NCBI Taxonomy" id="638302"/>
    <lineage>
        <taxon>Bacteria</taxon>
        <taxon>Bacillati</taxon>
        <taxon>Bacillota</taxon>
        <taxon>Negativicutes</taxon>
        <taxon>Selenomonadales</taxon>
        <taxon>Selenomonadaceae</taxon>
        <taxon>Selenomonas</taxon>
    </lineage>
</organism>
<evidence type="ECO:0000313" key="3">
    <source>
        <dbReference type="Proteomes" id="UP000005309"/>
    </source>
</evidence>
<dbReference type="AlphaFoldDB" id="C4V1P6"/>
<sequence length="77" mass="8560">MDIEIQTDMIQLDQFLKLAGAVSSGGEVRALLTEGMILRNNVPETARRRKLVPGDVITINSSDAYRVVRVQQCRSQS</sequence>
<dbReference type="eggNOG" id="COG2501">
    <property type="taxonomic scope" value="Bacteria"/>
</dbReference>